<dbReference type="PANTHER" id="PTHR30060">
    <property type="entry name" value="INNER MEMBRANE PROTEIN"/>
    <property type="match status" value="1"/>
</dbReference>
<dbReference type="GO" id="GO:0000381">
    <property type="term" value="P:regulation of alternative mRNA splicing, via spliceosome"/>
    <property type="evidence" value="ECO:0007669"/>
    <property type="project" value="InterPro"/>
</dbReference>
<dbReference type="EnsemblPlants" id="AUR62018224-RA">
    <property type="protein sequence ID" value="AUR62018224-RA:cds"/>
    <property type="gene ID" value="AUR62018224"/>
</dbReference>
<dbReference type="OMA" id="FIRSIMF"/>
<dbReference type="PANTHER" id="PTHR30060:SF0">
    <property type="entry name" value="COILED-COIL PROTEIN (DUF2040)-RELATED"/>
    <property type="match status" value="1"/>
</dbReference>
<dbReference type="Proteomes" id="UP000596660">
    <property type="component" value="Unplaced"/>
</dbReference>
<dbReference type="InterPro" id="IPR018612">
    <property type="entry name" value="NSRP1_N"/>
</dbReference>
<reference evidence="6" key="2">
    <citation type="submission" date="2021-03" db="UniProtKB">
        <authorList>
            <consortium name="EnsemblPlants"/>
        </authorList>
    </citation>
    <scope>IDENTIFICATION</scope>
</reference>
<name>A0A803LSN0_CHEQI</name>
<evidence type="ECO:0000256" key="4">
    <source>
        <dbReference type="SAM" id="MobiDB-lite"/>
    </source>
</evidence>
<dbReference type="AlphaFoldDB" id="A0A803LSN0"/>
<evidence type="ECO:0000256" key="3">
    <source>
        <dbReference type="SAM" id="Coils"/>
    </source>
</evidence>
<evidence type="ECO:0000259" key="5">
    <source>
        <dbReference type="Pfam" id="PF09745"/>
    </source>
</evidence>
<evidence type="ECO:0000256" key="1">
    <source>
        <dbReference type="ARBA" id="ARBA00010126"/>
    </source>
</evidence>
<evidence type="ECO:0000256" key="2">
    <source>
        <dbReference type="ARBA" id="ARBA00023054"/>
    </source>
</evidence>
<accession>A0A803LSN0</accession>
<comment type="similarity">
    <text evidence="1">Belongs to the NSRP1 family.</text>
</comment>
<dbReference type="Gramene" id="AUR62018224-RA">
    <property type="protein sequence ID" value="AUR62018224-RA:cds"/>
    <property type="gene ID" value="AUR62018224"/>
</dbReference>
<proteinExistence type="inferred from homology"/>
<evidence type="ECO:0000313" key="6">
    <source>
        <dbReference type="EnsemblPlants" id="AUR62018224-RA:cds"/>
    </source>
</evidence>
<feature type="coiled-coil region" evidence="3">
    <location>
        <begin position="43"/>
        <end position="70"/>
    </location>
</feature>
<feature type="compositionally biased region" description="Basic and acidic residues" evidence="4">
    <location>
        <begin position="88"/>
        <end position="121"/>
    </location>
</feature>
<feature type="domain" description="Nuclear speckle splicing regulatory protein 1 N-terminal" evidence="5">
    <location>
        <begin position="1"/>
        <end position="70"/>
    </location>
</feature>
<evidence type="ECO:0000313" key="7">
    <source>
        <dbReference type="Proteomes" id="UP000596660"/>
    </source>
</evidence>
<feature type="region of interest" description="Disordered" evidence="4">
    <location>
        <begin position="87"/>
        <end position="197"/>
    </location>
</feature>
<dbReference type="Pfam" id="PF09745">
    <property type="entry name" value="NSRP1_N"/>
    <property type="match status" value="1"/>
</dbReference>
<feature type="compositionally biased region" description="Low complexity" evidence="4">
    <location>
        <begin position="148"/>
        <end position="161"/>
    </location>
</feature>
<keyword evidence="2 3" id="KW-0175">Coiled coil</keyword>
<organism evidence="6 7">
    <name type="scientific">Chenopodium quinoa</name>
    <name type="common">Quinoa</name>
    <dbReference type="NCBI Taxonomy" id="63459"/>
    <lineage>
        <taxon>Eukaryota</taxon>
        <taxon>Viridiplantae</taxon>
        <taxon>Streptophyta</taxon>
        <taxon>Embryophyta</taxon>
        <taxon>Tracheophyta</taxon>
        <taxon>Spermatophyta</taxon>
        <taxon>Magnoliopsida</taxon>
        <taxon>eudicotyledons</taxon>
        <taxon>Gunneridae</taxon>
        <taxon>Pentapetalae</taxon>
        <taxon>Caryophyllales</taxon>
        <taxon>Chenopodiaceae</taxon>
        <taxon>Chenopodioideae</taxon>
        <taxon>Atripliceae</taxon>
        <taxon>Chenopodium</taxon>
    </lineage>
</organism>
<reference evidence="6" key="1">
    <citation type="journal article" date="2017" name="Nature">
        <title>The genome of Chenopodium quinoa.</title>
        <authorList>
            <person name="Jarvis D.E."/>
            <person name="Ho Y.S."/>
            <person name="Lightfoot D.J."/>
            <person name="Schmoeckel S.M."/>
            <person name="Li B."/>
            <person name="Borm T.J.A."/>
            <person name="Ohyanagi H."/>
            <person name="Mineta K."/>
            <person name="Michell C.T."/>
            <person name="Saber N."/>
            <person name="Kharbatia N.M."/>
            <person name="Rupper R.R."/>
            <person name="Sharp A.R."/>
            <person name="Dally N."/>
            <person name="Boughton B.A."/>
            <person name="Woo Y.H."/>
            <person name="Gao G."/>
            <person name="Schijlen E.G.W.M."/>
            <person name="Guo X."/>
            <person name="Momin A.A."/>
            <person name="Negrao S."/>
            <person name="Al-Babili S."/>
            <person name="Gehring C."/>
            <person name="Roessner U."/>
            <person name="Jung C."/>
            <person name="Murphy K."/>
            <person name="Arold S.T."/>
            <person name="Gojobori T."/>
            <person name="van der Linden C.G."/>
            <person name="van Loo E.N."/>
            <person name="Jellen E.N."/>
            <person name="Maughan P.J."/>
            <person name="Tester M."/>
        </authorList>
    </citation>
    <scope>NUCLEOTIDE SEQUENCE [LARGE SCALE GENOMIC DNA]</scope>
    <source>
        <strain evidence="6">cv. PI 614886</strain>
    </source>
</reference>
<protein>
    <recommendedName>
        <fullName evidence="5">Nuclear speckle splicing regulatory protein 1 N-terminal domain-containing protein</fullName>
    </recommendedName>
</protein>
<sequence length="211" mass="23868">MEKAKKREKEHEVVYERKLAKERSKDDHLYADKDKFVTGAYKRKLAEQARWMEEERLRELREEKDNVTKKSDLTDFYFNLAKNVAFGAEEKSKKPGRGDKEPAAAIEELKKPEKSEKEADLNVRAVGNPSTSSAVVSPSRLDDRHQGEAAVAPEVRPEPAANLAPSPNTSAEDIPPPPTDKPKQDHHKKSQEALAAAKERFLARKKAKMEL</sequence>
<keyword evidence="7" id="KW-1185">Reference proteome</keyword>